<evidence type="ECO:0000313" key="2">
    <source>
        <dbReference type="EMBL" id="BDA64406.1"/>
    </source>
</evidence>
<dbReference type="PANTHER" id="PTHR34512:SF30">
    <property type="entry name" value="OUTER MEMBRANE PROTEIN ASSEMBLY FACTOR BAMB"/>
    <property type="match status" value="1"/>
</dbReference>
<sequence>MSPASAPPSPPSGLPSRRSVVAGALGVCALGAASQGAGLPAPAAAAPPPIALSPATDTSLRTITTSKTGTRVIATYTDLSADRKVMAACFFTHPDNGRLKIALGVVGATNHLQIIDAATGSLDGTRTFTGLSDGAGVRELVYAPKAEAIIATCGTRVIKANVRDNGWKDLGAVVSPEKKWAQGYEPRLDADGQVWIGNSEATVVRIDPVAGSLTYGAAVGQGASITRHIAVAGGTVYAGVGSSSPRIAAFDRKDPSRVAATITHPEAASTGIARYLTALDETHLAVELPIGSPGDTRSLIYDTAAGTWTQTEVYPFNGHYAPHPTKPGHSLAIQGRGDGTGVLFTMDNATGRKVGEVTAIPNRYARAMALLPGRSNILGIVASTEAGCQYIEVDVEAGRVVAQRDPEVKPAGLASQAPFIPDDENALYVGAYQGRTLTRLDLGAAELTQGAVARTSGTQGQVESMATDGSGLVMASYEHARVWRTARPGLGEASQVAELGSHQQSRPFGLALAGGRICVGSAAVSGVAGGALSLINPADGAATVLTDLVPGHSFVGLVSDGKDTVYATTSITGGSGQGSGYAHVLAYDARQERELWRVEVDGEDILNSPLLVEGTLYVATISGALVIDPATGALAEYLRLRPAPSGRVSGYRLATMTYCAKERLLVHTASSKTCAIDPAARTGWLLARGNDWSVVQSSTGRVFVNTAETEVTEVALRP</sequence>
<dbReference type="SUPFAM" id="SSF50998">
    <property type="entry name" value="Quinoprotein alcohol dehydrogenase-like"/>
    <property type="match status" value="1"/>
</dbReference>
<evidence type="ECO:0000259" key="1">
    <source>
        <dbReference type="Pfam" id="PF13360"/>
    </source>
</evidence>
<evidence type="ECO:0000313" key="3">
    <source>
        <dbReference type="Proteomes" id="UP000824496"/>
    </source>
</evidence>
<organism evidence="2 3">
    <name type="scientific">Actinomyces capricornis</name>
    <dbReference type="NCBI Taxonomy" id="2755559"/>
    <lineage>
        <taxon>Bacteria</taxon>
        <taxon>Bacillati</taxon>
        <taxon>Actinomycetota</taxon>
        <taxon>Actinomycetes</taxon>
        <taxon>Actinomycetales</taxon>
        <taxon>Actinomycetaceae</taxon>
        <taxon>Actinomyces</taxon>
    </lineage>
</organism>
<dbReference type="EMBL" id="AP025017">
    <property type="protein sequence ID" value="BDA64406.1"/>
    <property type="molecule type" value="Genomic_DNA"/>
</dbReference>
<dbReference type="InterPro" id="IPR011047">
    <property type="entry name" value="Quinoprotein_ADH-like_sf"/>
</dbReference>
<feature type="domain" description="Pyrrolo-quinoline quinone repeat" evidence="1">
    <location>
        <begin position="558"/>
        <end position="679"/>
    </location>
</feature>
<dbReference type="SUPFAM" id="SSF51004">
    <property type="entry name" value="C-terminal (heme d1) domain of cytochrome cd1-nitrite reductase"/>
    <property type="match status" value="1"/>
</dbReference>
<dbReference type="InterPro" id="IPR002372">
    <property type="entry name" value="PQQ_rpt_dom"/>
</dbReference>
<dbReference type="PANTHER" id="PTHR34512">
    <property type="entry name" value="CELL SURFACE PROTEIN"/>
    <property type="match status" value="1"/>
</dbReference>
<dbReference type="RefSeq" id="WP_223912506.1">
    <property type="nucleotide sequence ID" value="NZ_AP025017.1"/>
</dbReference>
<keyword evidence="3" id="KW-1185">Reference proteome</keyword>
<dbReference type="Gene3D" id="2.130.10.10">
    <property type="entry name" value="YVTN repeat-like/Quinoprotein amine dehydrogenase"/>
    <property type="match status" value="2"/>
</dbReference>
<dbReference type="PROSITE" id="PS51318">
    <property type="entry name" value="TAT"/>
    <property type="match status" value="1"/>
</dbReference>
<dbReference type="InterPro" id="IPR015943">
    <property type="entry name" value="WD40/YVTN_repeat-like_dom_sf"/>
</dbReference>
<dbReference type="InterPro" id="IPR011048">
    <property type="entry name" value="Haem_d1_sf"/>
</dbReference>
<accession>A0ABN6K7U3</accession>
<proteinExistence type="predicted"/>
<name>A0ABN6K7U3_9ACTO</name>
<dbReference type="Proteomes" id="UP000824496">
    <property type="component" value="Chromosome"/>
</dbReference>
<protein>
    <recommendedName>
        <fullName evidence="1">Pyrrolo-quinoline quinone repeat domain-containing protein</fullName>
    </recommendedName>
</protein>
<dbReference type="InterPro" id="IPR006311">
    <property type="entry name" value="TAT_signal"/>
</dbReference>
<dbReference type="Pfam" id="PF13360">
    <property type="entry name" value="PQQ_2"/>
    <property type="match status" value="1"/>
</dbReference>
<reference evidence="2 3" key="1">
    <citation type="submission" date="2021-08" db="EMBL/GenBank/DDBJ databases">
        <title>Whole genome sequence of novel Actinomyces species strain MAS-1.</title>
        <authorList>
            <person name="Saito M."/>
            <person name="Kuwahara N."/>
            <person name="Takizawa T."/>
            <person name="Gotouda H."/>
            <person name="Ochiai T."/>
        </authorList>
    </citation>
    <scope>NUCLEOTIDE SEQUENCE [LARGE SCALE GENOMIC DNA]</scope>
    <source>
        <strain evidence="2 3">MAS-1</strain>
    </source>
</reference>
<gene>
    <name evidence="2" type="ORF">MANAM107_12400</name>
</gene>